<dbReference type="Gene3D" id="2.160.20.70">
    <property type="match status" value="1"/>
</dbReference>
<dbReference type="AlphaFoldDB" id="A0A2N5ZE74"/>
<dbReference type="InterPro" id="IPR013033">
    <property type="entry name" value="MinC"/>
</dbReference>
<dbReference type="InterPro" id="IPR005526">
    <property type="entry name" value="Septum_form_inhib_MinC_C"/>
</dbReference>
<dbReference type="InterPro" id="IPR036145">
    <property type="entry name" value="MinC_C_sf"/>
</dbReference>
<dbReference type="PANTHER" id="PTHR34108:SF1">
    <property type="entry name" value="SEPTUM SITE-DETERMINING PROTEIN MINC"/>
    <property type="match status" value="1"/>
</dbReference>
<keyword evidence="3 4" id="KW-0131">Cell cycle</keyword>
<dbReference type="GO" id="GO:1901891">
    <property type="term" value="P:regulation of cell septum assembly"/>
    <property type="evidence" value="ECO:0007669"/>
    <property type="project" value="InterPro"/>
</dbReference>
<evidence type="ECO:0000259" key="5">
    <source>
        <dbReference type="Pfam" id="PF03775"/>
    </source>
</evidence>
<organism evidence="6 7">
    <name type="scientific">Muiribacterium halophilum</name>
    <dbReference type="NCBI Taxonomy" id="2053465"/>
    <lineage>
        <taxon>Bacteria</taxon>
        <taxon>Candidatus Muiribacteriota</taxon>
        <taxon>Candidatus Muiribacteriia</taxon>
        <taxon>Candidatus Muiribacteriales</taxon>
        <taxon>Candidatus Muiribacteriaceae</taxon>
        <taxon>Candidatus Muiribacterium</taxon>
    </lineage>
</organism>
<dbReference type="InterPro" id="IPR016098">
    <property type="entry name" value="CAP/MinC_C"/>
</dbReference>
<protein>
    <recommendedName>
        <fullName evidence="4">Probable septum site-determining protein MinC</fullName>
    </recommendedName>
</protein>
<name>A0A2N5ZE74_MUIH1</name>
<evidence type="ECO:0000256" key="2">
    <source>
        <dbReference type="ARBA" id="ARBA00023210"/>
    </source>
</evidence>
<evidence type="ECO:0000256" key="1">
    <source>
        <dbReference type="ARBA" id="ARBA00022618"/>
    </source>
</evidence>
<dbReference type="SUPFAM" id="SSF63848">
    <property type="entry name" value="Cell-division inhibitor MinC, C-terminal domain"/>
    <property type="match status" value="1"/>
</dbReference>
<evidence type="ECO:0000256" key="3">
    <source>
        <dbReference type="ARBA" id="ARBA00023306"/>
    </source>
</evidence>
<dbReference type="GO" id="GO:0000902">
    <property type="term" value="P:cell morphogenesis"/>
    <property type="evidence" value="ECO:0007669"/>
    <property type="project" value="InterPro"/>
</dbReference>
<comment type="subunit">
    <text evidence="4">Interacts with MinD and FtsZ.</text>
</comment>
<evidence type="ECO:0000313" key="6">
    <source>
        <dbReference type="EMBL" id="PLX16924.1"/>
    </source>
</evidence>
<dbReference type="GO" id="GO:0000917">
    <property type="term" value="P:division septum assembly"/>
    <property type="evidence" value="ECO:0007669"/>
    <property type="project" value="UniProtKB-KW"/>
</dbReference>
<dbReference type="EMBL" id="PKTG01000100">
    <property type="protein sequence ID" value="PLX16924.1"/>
    <property type="molecule type" value="Genomic_DNA"/>
</dbReference>
<comment type="similarity">
    <text evidence="4">Belongs to the MinC family.</text>
</comment>
<reference evidence="6 7" key="1">
    <citation type="submission" date="2017-11" db="EMBL/GenBank/DDBJ databases">
        <title>Genome-resolved metagenomics identifies genetic mobility, metabolic interactions, and unexpected diversity in perchlorate-reducing communities.</title>
        <authorList>
            <person name="Barnum T.P."/>
            <person name="Figueroa I.A."/>
            <person name="Carlstrom C.I."/>
            <person name="Lucas L.N."/>
            <person name="Engelbrektson A.L."/>
            <person name="Coates J.D."/>
        </authorList>
    </citation>
    <scope>NUCLEOTIDE SEQUENCE [LARGE SCALE GENOMIC DNA]</scope>
    <source>
        <strain evidence="6">BM706</strain>
    </source>
</reference>
<sequence>MDRGKLMLLDNDAVILQKIRSGLLVILDDKVPFYNLKKVFFQKMQNIGSYIYHTNAILNFGSRELRDSDLKEFVLIAKDNFKLNIIQIISKVPEVHEIANRRGIKVEEHLEKSEHEYSDQINNEDTLWIKKSIRSGQLVEYRGNVVVLGDVSHGARIVAGGNVLVMGVMRGDIWAGKDGDEESVIISSFFKPSQLRISDTFLVLNDELIEQLQQGLPTVAYYKNSSVFLEDYKEWSLRSHR</sequence>
<dbReference type="HAMAP" id="MF_00267">
    <property type="entry name" value="MinC"/>
    <property type="match status" value="1"/>
</dbReference>
<gene>
    <name evidence="4" type="primary">minC</name>
    <name evidence="6" type="ORF">C0601_08800</name>
</gene>
<dbReference type="Pfam" id="PF03775">
    <property type="entry name" value="MinC_C"/>
    <property type="match status" value="1"/>
</dbReference>
<dbReference type="PANTHER" id="PTHR34108">
    <property type="entry name" value="SEPTUM SITE-DETERMINING PROTEIN MINC"/>
    <property type="match status" value="1"/>
</dbReference>
<dbReference type="Proteomes" id="UP000234857">
    <property type="component" value="Unassembled WGS sequence"/>
</dbReference>
<keyword evidence="1 4" id="KW-0132">Cell division</keyword>
<proteinExistence type="inferred from homology"/>
<comment type="function">
    <text evidence="4">Cell division inhibitor that blocks the formation of polar Z ring septums. Rapidly oscillates between the poles of the cell to destabilize FtsZ filaments that have formed before they mature into polar Z rings. Prevents FtsZ polymerization.</text>
</comment>
<accession>A0A2N5ZE74</accession>
<feature type="domain" description="Septum formation inhibitor MinC C-terminal" evidence="5">
    <location>
        <begin position="129"/>
        <end position="224"/>
    </location>
</feature>
<evidence type="ECO:0000256" key="4">
    <source>
        <dbReference type="HAMAP-Rule" id="MF_00267"/>
    </source>
</evidence>
<evidence type="ECO:0000313" key="7">
    <source>
        <dbReference type="Proteomes" id="UP000234857"/>
    </source>
</evidence>
<keyword evidence="2 4" id="KW-0717">Septation</keyword>
<comment type="caution">
    <text evidence="6">The sequence shown here is derived from an EMBL/GenBank/DDBJ whole genome shotgun (WGS) entry which is preliminary data.</text>
</comment>